<feature type="domain" description="CNNM transmembrane" evidence="13">
    <location>
        <begin position="1"/>
        <end position="187"/>
    </location>
</feature>
<evidence type="ECO:0000256" key="10">
    <source>
        <dbReference type="PROSITE-ProRule" id="PRU01193"/>
    </source>
</evidence>
<dbReference type="InterPro" id="IPR016169">
    <property type="entry name" value="FAD-bd_PCMH_sub2"/>
</dbReference>
<dbReference type="SMART" id="SM00116">
    <property type="entry name" value="CBS"/>
    <property type="match status" value="2"/>
</dbReference>
<name>A0ABQ5W233_9HYPH</name>
<dbReference type="EMBL" id="BSNS01000007">
    <property type="protein sequence ID" value="GLQ54129.1"/>
    <property type="molecule type" value="Genomic_DNA"/>
</dbReference>
<dbReference type="Proteomes" id="UP001156691">
    <property type="component" value="Unassembled WGS sequence"/>
</dbReference>
<dbReference type="InterPro" id="IPR044751">
    <property type="entry name" value="Ion_transp-like_CBS"/>
</dbReference>
<feature type="domain" description="CBS" evidence="12">
    <location>
        <begin position="206"/>
        <end position="267"/>
    </location>
</feature>
<dbReference type="Gene3D" id="3.10.580.10">
    <property type="entry name" value="CBS-domain"/>
    <property type="match status" value="1"/>
</dbReference>
<evidence type="ECO:0000256" key="11">
    <source>
        <dbReference type="SAM" id="Phobius"/>
    </source>
</evidence>
<reference evidence="15" key="1">
    <citation type="journal article" date="2019" name="Int. J. Syst. Evol. Microbiol.">
        <title>The Global Catalogue of Microorganisms (GCM) 10K type strain sequencing project: providing services to taxonomists for standard genome sequencing and annotation.</title>
        <authorList>
            <consortium name="The Broad Institute Genomics Platform"/>
            <consortium name="The Broad Institute Genome Sequencing Center for Infectious Disease"/>
            <person name="Wu L."/>
            <person name="Ma J."/>
        </authorList>
    </citation>
    <scope>NUCLEOTIDE SEQUENCE [LARGE SCALE GENOMIC DNA]</scope>
    <source>
        <strain evidence="15">NBRC 112416</strain>
    </source>
</reference>
<evidence type="ECO:0000256" key="8">
    <source>
        <dbReference type="ARBA" id="ARBA00023136"/>
    </source>
</evidence>
<dbReference type="InterPro" id="IPR036318">
    <property type="entry name" value="FAD-bd_PCMH-like_sf"/>
</dbReference>
<dbReference type="SUPFAM" id="SSF54631">
    <property type="entry name" value="CBS-domain pair"/>
    <property type="match status" value="1"/>
</dbReference>
<keyword evidence="6 10" id="KW-1133">Transmembrane helix</keyword>
<evidence type="ECO:0000256" key="6">
    <source>
        <dbReference type="ARBA" id="ARBA00022989"/>
    </source>
</evidence>
<dbReference type="Pfam" id="PF03471">
    <property type="entry name" value="CorC_HlyC"/>
    <property type="match status" value="1"/>
</dbReference>
<feature type="transmembrane region" description="Helical" evidence="11">
    <location>
        <begin position="91"/>
        <end position="109"/>
    </location>
</feature>
<dbReference type="Gene3D" id="3.30.465.10">
    <property type="match status" value="1"/>
</dbReference>
<proteinExistence type="inferred from homology"/>
<evidence type="ECO:0000256" key="7">
    <source>
        <dbReference type="ARBA" id="ARBA00023122"/>
    </source>
</evidence>
<dbReference type="InterPro" id="IPR046342">
    <property type="entry name" value="CBS_dom_sf"/>
</dbReference>
<dbReference type="Pfam" id="PF01595">
    <property type="entry name" value="CNNM"/>
    <property type="match status" value="1"/>
</dbReference>
<evidence type="ECO:0000256" key="4">
    <source>
        <dbReference type="ARBA" id="ARBA00022692"/>
    </source>
</evidence>
<gene>
    <name evidence="14" type="ORF">GCM10010862_13880</name>
</gene>
<keyword evidence="5" id="KW-0677">Repeat</keyword>
<comment type="subcellular location">
    <subcellularLocation>
        <location evidence="1">Cell membrane</location>
        <topology evidence="1">Multi-pass membrane protein</topology>
    </subcellularLocation>
</comment>
<comment type="similarity">
    <text evidence="2">Belongs to the UPF0053 family. Hemolysin C subfamily.</text>
</comment>
<dbReference type="RefSeq" id="WP_284339564.1">
    <property type="nucleotide sequence ID" value="NZ_BSNS01000007.1"/>
</dbReference>
<keyword evidence="7 9" id="KW-0129">CBS domain</keyword>
<keyword evidence="4 10" id="KW-0812">Transmembrane</keyword>
<dbReference type="SMART" id="SM01091">
    <property type="entry name" value="CorC_HlyC"/>
    <property type="match status" value="1"/>
</dbReference>
<accession>A0ABQ5W233</accession>
<feature type="transmembrane region" description="Helical" evidence="11">
    <location>
        <begin position="6"/>
        <end position="30"/>
    </location>
</feature>
<feature type="transmembrane region" description="Helical" evidence="11">
    <location>
        <begin position="63"/>
        <end position="85"/>
    </location>
</feature>
<dbReference type="PROSITE" id="PS51846">
    <property type="entry name" value="CNNM"/>
    <property type="match status" value="1"/>
</dbReference>
<dbReference type="SUPFAM" id="SSF56176">
    <property type="entry name" value="FAD-binding/transporter-associated domain-like"/>
    <property type="match status" value="1"/>
</dbReference>
<dbReference type="PANTHER" id="PTHR22777:SF32">
    <property type="entry name" value="UPF0053 INNER MEMBRANE PROTEIN YFJD"/>
    <property type="match status" value="1"/>
</dbReference>
<dbReference type="InterPro" id="IPR000644">
    <property type="entry name" value="CBS_dom"/>
</dbReference>
<keyword evidence="15" id="KW-1185">Reference proteome</keyword>
<evidence type="ECO:0000256" key="5">
    <source>
        <dbReference type="ARBA" id="ARBA00022737"/>
    </source>
</evidence>
<comment type="caution">
    <text evidence="14">The sequence shown here is derived from an EMBL/GenBank/DDBJ whole genome shotgun (WGS) entry which is preliminary data.</text>
</comment>
<dbReference type="InterPro" id="IPR005170">
    <property type="entry name" value="Transptr-assoc_dom"/>
</dbReference>
<sequence>MNLWLSSIAIVLLLAVSFFFSGSETALTAASRVRMHQLARAGDRRAGIVETLSIEKERLIGSLLLGNNIVNILASALAASVLIQIFGDAGIAYATLVMTAAVVIFSEVLPKTLALMRPDAFAVTVAPVIRIIVIVFAPITLAVQAIVNTILKGFGLDADKASAISGHDEIRGTVDLLHSEGEVVKGDRDMLGGILDLKELAVSDVMVHRTQMMTLDANLPPPELVREVLESAYTRIPVYDGEQENIIGVLHAKDVLRAILRAKGDPTGLDVREIMTKPWYVPESMPVQTQLAQFLKRHMHMALVLDEYGVVEGLVTLEDIIEEIVGDISDEHDEPDDEAMHGVKRQPDGSYVMDASIPIRDINRALDWQLPDEDANTVAGLVINAAKIIPTVGEEFEAHGFRFKVLGRERQRVTRVKVTPLG</sequence>
<keyword evidence="3" id="KW-1003">Cell membrane</keyword>
<dbReference type="Pfam" id="PF00571">
    <property type="entry name" value="CBS"/>
    <property type="match status" value="2"/>
</dbReference>
<evidence type="ECO:0000259" key="12">
    <source>
        <dbReference type="PROSITE" id="PS51371"/>
    </source>
</evidence>
<evidence type="ECO:0000256" key="1">
    <source>
        <dbReference type="ARBA" id="ARBA00004651"/>
    </source>
</evidence>
<dbReference type="PROSITE" id="PS51371">
    <property type="entry name" value="CBS"/>
    <property type="match status" value="2"/>
</dbReference>
<evidence type="ECO:0000313" key="15">
    <source>
        <dbReference type="Proteomes" id="UP001156691"/>
    </source>
</evidence>
<evidence type="ECO:0000259" key="13">
    <source>
        <dbReference type="PROSITE" id="PS51846"/>
    </source>
</evidence>
<feature type="transmembrane region" description="Helical" evidence="11">
    <location>
        <begin position="121"/>
        <end position="143"/>
    </location>
</feature>
<dbReference type="InterPro" id="IPR002550">
    <property type="entry name" value="CNNM"/>
</dbReference>
<keyword evidence="8 10" id="KW-0472">Membrane</keyword>
<dbReference type="CDD" id="cd04590">
    <property type="entry name" value="CBS_pair_CorC_HlyC_assoc"/>
    <property type="match status" value="1"/>
</dbReference>
<protein>
    <submittedName>
        <fullName evidence="14">Membrane protein</fullName>
    </submittedName>
</protein>
<evidence type="ECO:0000256" key="9">
    <source>
        <dbReference type="PROSITE-ProRule" id="PRU00703"/>
    </source>
</evidence>
<evidence type="ECO:0000256" key="2">
    <source>
        <dbReference type="ARBA" id="ARBA00006446"/>
    </source>
</evidence>
<dbReference type="PANTHER" id="PTHR22777">
    <property type="entry name" value="HEMOLYSIN-RELATED"/>
    <property type="match status" value="1"/>
</dbReference>
<organism evidence="14 15">
    <name type="scientific">Devosia nitrariae</name>
    <dbReference type="NCBI Taxonomy" id="2071872"/>
    <lineage>
        <taxon>Bacteria</taxon>
        <taxon>Pseudomonadati</taxon>
        <taxon>Pseudomonadota</taxon>
        <taxon>Alphaproteobacteria</taxon>
        <taxon>Hyphomicrobiales</taxon>
        <taxon>Devosiaceae</taxon>
        <taxon>Devosia</taxon>
    </lineage>
</organism>
<evidence type="ECO:0000256" key="3">
    <source>
        <dbReference type="ARBA" id="ARBA00022475"/>
    </source>
</evidence>
<evidence type="ECO:0000313" key="14">
    <source>
        <dbReference type="EMBL" id="GLQ54129.1"/>
    </source>
</evidence>
<feature type="domain" description="CBS" evidence="12">
    <location>
        <begin position="274"/>
        <end position="334"/>
    </location>
</feature>